<evidence type="ECO:0000313" key="2">
    <source>
        <dbReference type="Proteomes" id="UP000406735"/>
    </source>
</evidence>
<dbReference type="RefSeq" id="WP_153080644.1">
    <property type="nucleotide sequence ID" value="NZ_VZAU01000128.1"/>
</dbReference>
<name>A0A6A7W1B0_9BACT</name>
<protein>
    <submittedName>
        <fullName evidence="1">Uncharacterized protein</fullName>
    </submittedName>
</protein>
<reference evidence="1 2" key="1">
    <citation type="submission" date="2019-09" db="EMBL/GenBank/DDBJ databases">
        <title>Distinct polysaccharide growth profiles of human intestinal Prevotella copri isolates.</title>
        <authorList>
            <person name="Fehlner-Peach H."/>
            <person name="Magnabosco C."/>
            <person name="Raghavan V."/>
            <person name="Scher J.U."/>
            <person name="Tett A."/>
            <person name="Cox L.M."/>
            <person name="Gottsegen C."/>
            <person name="Watters A."/>
            <person name="Wiltshire- Gordon J.D."/>
            <person name="Segata N."/>
            <person name="Bonneau R."/>
            <person name="Littman D.R."/>
        </authorList>
    </citation>
    <scope>NUCLEOTIDE SEQUENCE [LARGE SCALE GENOMIC DNA]</scope>
    <source>
        <strain evidence="2">iK21513</strain>
    </source>
</reference>
<accession>A0A6A7W1B0</accession>
<evidence type="ECO:0000313" key="1">
    <source>
        <dbReference type="EMBL" id="MQN09418.1"/>
    </source>
</evidence>
<proteinExistence type="predicted"/>
<gene>
    <name evidence="1" type="ORF">F7D97_05565</name>
</gene>
<sequence length="146" mass="16696">MKKNRMVSSTLCALMLLCTMCLMSCSKDSDGNDIPEIPQEEDRYYVKYEMDIHPWNTQAVWSTTISCQGDKGPVTLNTKDTKWEATYGPIKKNSRLYLKINCNLSFSSRSDSYVRIWVSKNKEPFVLKAEERGDSPSLQAECGIDF</sequence>
<organism evidence="1 2">
    <name type="scientific">Segatella copri</name>
    <dbReference type="NCBI Taxonomy" id="165179"/>
    <lineage>
        <taxon>Bacteria</taxon>
        <taxon>Pseudomonadati</taxon>
        <taxon>Bacteroidota</taxon>
        <taxon>Bacteroidia</taxon>
        <taxon>Bacteroidales</taxon>
        <taxon>Prevotellaceae</taxon>
        <taxon>Segatella</taxon>
    </lineage>
</organism>
<dbReference type="EMBL" id="VZCY01000044">
    <property type="protein sequence ID" value="MQN09418.1"/>
    <property type="molecule type" value="Genomic_DNA"/>
</dbReference>
<dbReference type="AlphaFoldDB" id="A0A6A7W1B0"/>
<comment type="caution">
    <text evidence="1">The sequence shown here is derived from an EMBL/GenBank/DDBJ whole genome shotgun (WGS) entry which is preliminary data.</text>
</comment>
<dbReference type="Proteomes" id="UP000406735">
    <property type="component" value="Unassembled WGS sequence"/>
</dbReference>